<feature type="transmembrane region" description="Helical" evidence="1">
    <location>
        <begin position="180"/>
        <end position="202"/>
    </location>
</feature>
<sequence length="726" mass="83072">MKSFNKKCGRYDFYIALKKNFWIFLLFLFAFILLIPFSTVGLKKDSMFEISFTHDQVKWRFLNEKVLIITLALFIISGILQAFFAFDFLLKKRETTMFLSLGITRKRMFLNRSLAGVIYLLISAFLPMCISLFLNKMAVGLYEKEVVTCLYLSGGFFLVELLAFFITSVGIFISGTYLEAFVYGMGLMSLPTALTFSLGSFLNGLCLGNAYGRKNYFGEYVTGKSFIKMFFKASPLTFFYDELCKHYTFVRPNKSPIPPGINIKILTVWIFVLVLIVFLAFIIFEKRKAEHAGIMGKTGILPDIYLNMAAVIIFAVSLKIFGDFGLVFVFVSATITALLAHLFLKKIMFGCDLKIKNTCISFGIGMSFVTAIFILFLNLPGIIYGNLSSKEIESARVSYIGSPDYIYGKALGSSINKTNYILNEISFENKEEIKKLLLIQKKFIESGNLSFKTDKKHFENTVVPVDLVFSYKDKKGKISTFYYDRANMSELEEMLNLDDTKTVREKQSQVILGDDLGSESVTWAQNAYQKGEVYLCDKFFENSYSLNLNDKTRKMLLKAINADISKESSKERYFSKADAVGVLMFTLNPDVDTKSFSYSLNNTFIYLTKDYENTIKLLKDNDLYNLIDRNFEIESITLQEFNPYDSAVNSLSNPFSLYFMSYVTDSNDDFMIKKDFGNENVITDKEKIEKMRPKLKNAYYLSRGGSLACVKLKGNDRYVYMFLPEK</sequence>
<evidence type="ECO:0000313" key="3">
    <source>
        <dbReference type="Proteomes" id="UP000198838"/>
    </source>
</evidence>
<dbReference type="Proteomes" id="UP000198838">
    <property type="component" value="Unassembled WGS sequence"/>
</dbReference>
<gene>
    <name evidence="2" type="ORF">SAMN05216249_10644</name>
</gene>
<feature type="transmembrane region" description="Helical" evidence="1">
    <location>
        <begin position="109"/>
        <end position="134"/>
    </location>
</feature>
<dbReference type="EMBL" id="FOJY01000006">
    <property type="protein sequence ID" value="SFA97796.1"/>
    <property type="molecule type" value="Genomic_DNA"/>
</dbReference>
<feature type="transmembrane region" description="Helical" evidence="1">
    <location>
        <begin position="364"/>
        <end position="384"/>
    </location>
</feature>
<reference evidence="2 3" key="1">
    <citation type="submission" date="2016-10" db="EMBL/GenBank/DDBJ databases">
        <authorList>
            <person name="de Groot N.N."/>
        </authorList>
    </citation>
    <scope>NUCLEOTIDE SEQUENCE [LARGE SCALE GENOMIC DNA]</scope>
    <source>
        <strain evidence="2 3">DSM 5522</strain>
    </source>
</reference>
<feature type="transmembrane region" description="Helical" evidence="1">
    <location>
        <begin position="304"/>
        <end position="321"/>
    </location>
</feature>
<organism evidence="2 3">
    <name type="scientific">Acetitomaculum ruminis DSM 5522</name>
    <dbReference type="NCBI Taxonomy" id="1120918"/>
    <lineage>
        <taxon>Bacteria</taxon>
        <taxon>Bacillati</taxon>
        <taxon>Bacillota</taxon>
        <taxon>Clostridia</taxon>
        <taxon>Lachnospirales</taxon>
        <taxon>Lachnospiraceae</taxon>
        <taxon>Acetitomaculum</taxon>
    </lineage>
</organism>
<keyword evidence="3" id="KW-1185">Reference proteome</keyword>
<keyword evidence="1" id="KW-0472">Membrane</keyword>
<evidence type="ECO:0000313" key="2">
    <source>
        <dbReference type="EMBL" id="SFA97796.1"/>
    </source>
</evidence>
<proteinExistence type="predicted"/>
<feature type="transmembrane region" description="Helical" evidence="1">
    <location>
        <begin position="154"/>
        <end position="173"/>
    </location>
</feature>
<keyword evidence="1" id="KW-1133">Transmembrane helix</keyword>
<dbReference type="AlphaFoldDB" id="A0A1I0XBK1"/>
<feature type="transmembrane region" description="Helical" evidence="1">
    <location>
        <begin position="327"/>
        <end position="344"/>
    </location>
</feature>
<keyword evidence="1" id="KW-0812">Transmembrane</keyword>
<feature type="transmembrane region" description="Helical" evidence="1">
    <location>
        <begin position="66"/>
        <end position="89"/>
    </location>
</feature>
<feature type="transmembrane region" description="Helical" evidence="1">
    <location>
        <begin position="261"/>
        <end position="284"/>
    </location>
</feature>
<feature type="transmembrane region" description="Helical" evidence="1">
    <location>
        <begin position="21"/>
        <end position="42"/>
    </location>
</feature>
<accession>A0A1I0XBK1</accession>
<dbReference type="STRING" id="1120918.SAMN05216249_10644"/>
<evidence type="ECO:0000256" key="1">
    <source>
        <dbReference type="SAM" id="Phobius"/>
    </source>
</evidence>
<name>A0A1I0XBK1_9FIRM</name>
<protein>
    <submittedName>
        <fullName evidence="2">ABC-2 type transport system permease protein</fullName>
    </submittedName>
</protein>